<accession>A0ABR3AZF1</accession>
<keyword evidence="3" id="KW-0479">Metal-binding</keyword>
<organism evidence="6 7">
    <name type="scientific">Phycomyces blakesleeanus</name>
    <dbReference type="NCBI Taxonomy" id="4837"/>
    <lineage>
        <taxon>Eukaryota</taxon>
        <taxon>Fungi</taxon>
        <taxon>Fungi incertae sedis</taxon>
        <taxon>Mucoromycota</taxon>
        <taxon>Mucoromycotina</taxon>
        <taxon>Mucoromycetes</taxon>
        <taxon>Mucorales</taxon>
        <taxon>Phycomycetaceae</taxon>
        <taxon>Phycomyces</taxon>
    </lineage>
</organism>
<dbReference type="InterPro" id="IPR004294">
    <property type="entry name" value="Carotenoid_Oase"/>
</dbReference>
<dbReference type="Pfam" id="PF03055">
    <property type="entry name" value="RPE65"/>
    <property type="match status" value="1"/>
</dbReference>
<dbReference type="EMBL" id="JBCLYO010000008">
    <property type="protein sequence ID" value="KAL0086264.1"/>
    <property type="molecule type" value="Genomic_DNA"/>
</dbReference>
<evidence type="ECO:0000313" key="7">
    <source>
        <dbReference type="Proteomes" id="UP001448207"/>
    </source>
</evidence>
<evidence type="ECO:0000256" key="4">
    <source>
        <dbReference type="ARBA" id="ARBA00023002"/>
    </source>
</evidence>
<evidence type="ECO:0000256" key="5">
    <source>
        <dbReference type="ARBA" id="ARBA00023004"/>
    </source>
</evidence>
<evidence type="ECO:0000256" key="3">
    <source>
        <dbReference type="ARBA" id="ARBA00022723"/>
    </source>
</evidence>
<evidence type="ECO:0000256" key="1">
    <source>
        <dbReference type="ARBA" id="ARBA00001954"/>
    </source>
</evidence>
<dbReference type="Proteomes" id="UP001448207">
    <property type="component" value="Unassembled WGS sequence"/>
</dbReference>
<gene>
    <name evidence="6" type="ORF">J3Q64DRAFT_1638871</name>
</gene>
<comment type="caution">
    <text evidence="6">The sequence shown here is derived from an EMBL/GenBank/DDBJ whole genome shotgun (WGS) entry which is preliminary data.</text>
</comment>
<evidence type="ECO:0000256" key="2">
    <source>
        <dbReference type="ARBA" id="ARBA00006787"/>
    </source>
</evidence>
<dbReference type="PANTHER" id="PTHR10543:SF24">
    <property type="entry name" value="CAROTENOID ISOMEROOXYGENASE"/>
    <property type="match status" value="1"/>
</dbReference>
<proteinExistence type="inferred from homology"/>
<evidence type="ECO:0000313" key="6">
    <source>
        <dbReference type="EMBL" id="KAL0086264.1"/>
    </source>
</evidence>
<keyword evidence="4" id="KW-0560">Oxidoreductase</keyword>
<protein>
    <submittedName>
        <fullName evidence="6">Carotenoid oxygenase</fullName>
    </submittedName>
</protein>
<keyword evidence="5" id="KW-0408">Iron</keyword>
<comment type="cofactor">
    <cofactor evidence="1">
        <name>Fe(2+)</name>
        <dbReference type="ChEBI" id="CHEBI:29033"/>
    </cofactor>
</comment>
<reference evidence="6 7" key="1">
    <citation type="submission" date="2024-04" db="EMBL/GenBank/DDBJ databases">
        <title>Symmetric and asymmetric DNA N6-adenine methylation regulates different biological responses in Mucorales.</title>
        <authorList>
            <consortium name="Lawrence Berkeley National Laboratory"/>
            <person name="Lax C."/>
            <person name="Mondo S.J."/>
            <person name="Osorio-Concepcion M."/>
            <person name="Muszewska A."/>
            <person name="Corrochano-Luque M."/>
            <person name="Gutierrez G."/>
            <person name="Riley R."/>
            <person name="Lipzen A."/>
            <person name="Guo J."/>
            <person name="Hundley H."/>
            <person name="Amirebrahimi M."/>
            <person name="Ng V."/>
            <person name="Lorenzo-Gutierrez D."/>
            <person name="Binder U."/>
            <person name="Yang J."/>
            <person name="Song Y."/>
            <person name="Canovas D."/>
            <person name="Navarro E."/>
            <person name="Freitag M."/>
            <person name="Gabaldon T."/>
            <person name="Grigoriev I.V."/>
            <person name="Corrochano L.M."/>
            <person name="Nicolas F.E."/>
            <person name="Garre V."/>
        </authorList>
    </citation>
    <scope>NUCLEOTIDE SEQUENCE [LARGE SCALE GENOMIC DNA]</scope>
    <source>
        <strain evidence="6 7">L51</strain>
    </source>
</reference>
<dbReference type="PANTHER" id="PTHR10543">
    <property type="entry name" value="BETA-CAROTENE DIOXYGENASE"/>
    <property type="match status" value="1"/>
</dbReference>
<sequence length="602" mass="68123">MIYILTILIILAVIIWLDPLKSLDRLNNFLTLPELIASFQVSTFRNAPEIRHIKVIPIKGCIPDWFNGIMYRVGPGKYNLEKEDGSTFSIKHAFDGMPYLHRFEISSTSQTVRYNSRNLAESYEVSVVRDNGMGKIFYGHVPVMNSIWQRIYNIALRISTALYNSLFIDSLPASSQAIGVTVSPNFPIPAACVEEDRNNGRDGRVLVTKTDANMLQQIHPDTLEPERLFNYTSIDNRIKGDASAAHHQYDPVTKETINFVMNIFPTRFQIFSSTPEGKITILATITHRLDGTGQSIRPSYIHSFGMTKDYIILPEQPLAYSNIGLDLMKSGTVITGMKWDDTIDTYIHIVSRHGKGHITTIAVDPFLCFHFGNSWQSVNKNGFPVINADLCTYLDADIMFQVNTLGDPVRQSNYMDHLKEQARRKSQATKVNGITVPPIKLESLCDLRRYTITLGKNETSVAYRCITENFDFPRFSQDFMMRESKYLYGCRFHPPTQSDGEHTRLIKVDTETGTTIQYGGPGYCCSEPIFAPRPGSDDEDEGVLMSLVNHFDNEDPDMDSCRWVLLDAKTMKEVASCEIGQFAITTFHGSFVDDYFESVSIN</sequence>
<name>A0ABR3AZF1_PHYBL</name>
<keyword evidence="7" id="KW-1185">Reference proteome</keyword>
<comment type="similarity">
    <text evidence="2">Belongs to the carotenoid oxygenase family.</text>
</comment>